<feature type="compositionally biased region" description="Low complexity" evidence="11">
    <location>
        <begin position="232"/>
        <end position="253"/>
    </location>
</feature>
<dbReference type="Proteomes" id="UP000012174">
    <property type="component" value="Unassembled WGS sequence"/>
</dbReference>
<dbReference type="GO" id="GO:0035267">
    <property type="term" value="C:NuA4 histone acetyltransferase complex"/>
    <property type="evidence" value="ECO:0007669"/>
    <property type="project" value="UniProtKB-UniRule"/>
</dbReference>
<evidence type="ECO:0000256" key="8">
    <source>
        <dbReference type="ARBA" id="ARBA00023242"/>
    </source>
</evidence>
<gene>
    <name evidence="12" type="ORF">UCREL1_1894</name>
</gene>
<feature type="compositionally biased region" description="Polar residues" evidence="11">
    <location>
        <begin position="104"/>
        <end position="116"/>
    </location>
</feature>
<dbReference type="PANTHER" id="PTHR13476">
    <property type="entry name" value="CHROMATIN MODIFICATION-RELATED PROTEIN MEAF6"/>
    <property type="match status" value="1"/>
</dbReference>
<evidence type="ECO:0000256" key="1">
    <source>
        <dbReference type="ARBA" id="ARBA00004123"/>
    </source>
</evidence>
<organism evidence="12 13">
    <name type="scientific">Eutypa lata (strain UCR-EL1)</name>
    <name type="common">Grapevine dieback disease fungus</name>
    <name type="synonym">Eutypa armeniacae</name>
    <dbReference type="NCBI Taxonomy" id="1287681"/>
    <lineage>
        <taxon>Eukaryota</taxon>
        <taxon>Fungi</taxon>
        <taxon>Dikarya</taxon>
        <taxon>Ascomycota</taxon>
        <taxon>Pezizomycotina</taxon>
        <taxon>Sordariomycetes</taxon>
        <taxon>Xylariomycetidae</taxon>
        <taxon>Xylariales</taxon>
        <taxon>Diatrypaceae</taxon>
        <taxon>Eutypa</taxon>
    </lineage>
</organism>
<keyword evidence="12" id="KW-0808">Transferase</keyword>
<accession>M7T3C0</accession>
<name>M7T3C0_EUTLA</name>
<keyword evidence="6 10" id="KW-0175">Coiled coil</keyword>
<comment type="subcellular location">
    <subcellularLocation>
        <location evidence="1 9">Nucleus</location>
    </subcellularLocation>
</comment>
<feature type="coiled-coil region" evidence="10">
    <location>
        <begin position="153"/>
        <end position="180"/>
    </location>
</feature>
<dbReference type="GO" id="GO:0005634">
    <property type="term" value="C:nucleus"/>
    <property type="evidence" value="ECO:0007669"/>
    <property type="project" value="UniProtKB-SubCell"/>
</dbReference>
<dbReference type="KEGG" id="ela:UCREL1_1894"/>
<feature type="region of interest" description="Disordered" evidence="11">
    <location>
        <begin position="67"/>
        <end position="142"/>
    </location>
</feature>
<evidence type="ECO:0000313" key="12">
    <source>
        <dbReference type="EMBL" id="EMR71067.1"/>
    </source>
</evidence>
<feature type="compositionally biased region" description="Polar residues" evidence="11">
    <location>
        <begin position="67"/>
        <end position="92"/>
    </location>
</feature>
<comment type="subunit">
    <text evidence="9">Component of the NuA4 histone acetyltransferase complex.</text>
</comment>
<dbReference type="OMA" id="IANHENE"/>
<evidence type="ECO:0000256" key="3">
    <source>
        <dbReference type="ARBA" id="ARBA00018504"/>
    </source>
</evidence>
<dbReference type="AlphaFoldDB" id="M7T3C0"/>
<dbReference type="STRING" id="1287681.M7T3C0"/>
<evidence type="ECO:0000256" key="5">
    <source>
        <dbReference type="ARBA" id="ARBA00023015"/>
    </source>
</evidence>
<comment type="similarity">
    <text evidence="2 9">Belongs to the EAF6 family.</text>
</comment>
<evidence type="ECO:0000256" key="11">
    <source>
        <dbReference type="SAM" id="MobiDB-lite"/>
    </source>
</evidence>
<evidence type="ECO:0000256" key="6">
    <source>
        <dbReference type="ARBA" id="ARBA00023054"/>
    </source>
</evidence>
<feature type="region of interest" description="Disordered" evidence="11">
    <location>
        <begin position="232"/>
        <end position="320"/>
    </location>
</feature>
<dbReference type="GO" id="GO:0006325">
    <property type="term" value="P:chromatin organization"/>
    <property type="evidence" value="ECO:0007669"/>
    <property type="project" value="UniProtKB-KW"/>
</dbReference>
<dbReference type="eggNOG" id="ENOG502SEZK">
    <property type="taxonomic scope" value="Eukaryota"/>
</dbReference>
<evidence type="ECO:0000256" key="2">
    <source>
        <dbReference type="ARBA" id="ARBA00010916"/>
    </source>
</evidence>
<keyword evidence="9" id="KW-0234">DNA repair</keyword>
<dbReference type="Pfam" id="PF09340">
    <property type="entry name" value="NuA4"/>
    <property type="match status" value="1"/>
</dbReference>
<keyword evidence="8 9" id="KW-0539">Nucleus</keyword>
<keyword evidence="4 9" id="KW-0156">Chromatin regulator</keyword>
<comment type="function">
    <text evidence="9">Component of the NuA4 histone acetyltransferase complex which is involved in transcriptional activation of selected genes principally by acetylation of nucleosomal histone H4 and H2A. The NuA4 complex is also involved in DNA repair.</text>
</comment>
<protein>
    <recommendedName>
        <fullName evidence="3 9">Chromatin modification-related protein EAF6</fullName>
    </recommendedName>
</protein>
<dbReference type="OrthoDB" id="440324at2759"/>
<sequence length="320" mass="33470">MMEVTIELSQAFKCSHRRCGKRTLLVVRGAYINNRGIAVRTVLPARLMPSPVASEANAAVADSHQLENQTINSPLHVTDTSSITASRNNSIGENKDEEQDDTTADSTIMAENSQPTGGPGGGAGGAGGAGGSARPDHVSPSDLQTYQHERASLKVALNKRASLRKKLAELEASIANHENEYLEGTPSGNIITGFDNYTKGTTSAAAQRRRTGLIDQNRVFTRSSISYNALNPESSEAASSTSTPGAPTPLSTSFANTKDIGGGGSNQPTPTSATEKKGPGGKKKKARASASASAAGADEESETDTPRETKKVRTNFGARK</sequence>
<dbReference type="HOGENOM" id="CLU_868869_0_0_1"/>
<proteinExistence type="inferred from homology"/>
<dbReference type="EMBL" id="KB705713">
    <property type="protein sequence ID" value="EMR71067.1"/>
    <property type="molecule type" value="Genomic_DNA"/>
</dbReference>
<keyword evidence="5 9" id="KW-0805">Transcription regulation</keyword>
<evidence type="ECO:0000313" key="13">
    <source>
        <dbReference type="Proteomes" id="UP000012174"/>
    </source>
</evidence>
<evidence type="ECO:0000256" key="7">
    <source>
        <dbReference type="ARBA" id="ARBA00023163"/>
    </source>
</evidence>
<keyword evidence="13" id="KW-1185">Reference proteome</keyword>
<dbReference type="GO" id="GO:0016740">
    <property type="term" value="F:transferase activity"/>
    <property type="evidence" value="ECO:0007669"/>
    <property type="project" value="UniProtKB-KW"/>
</dbReference>
<keyword evidence="9" id="KW-0227">DNA damage</keyword>
<reference evidence="13" key="1">
    <citation type="journal article" date="2013" name="Genome Announc.">
        <title>Draft genome sequence of the grapevine dieback fungus Eutypa lata UCR-EL1.</title>
        <authorList>
            <person name="Blanco-Ulate B."/>
            <person name="Rolshausen P.E."/>
            <person name="Cantu D."/>
        </authorList>
    </citation>
    <scope>NUCLEOTIDE SEQUENCE [LARGE SCALE GENOMIC DNA]</scope>
    <source>
        <strain evidence="13">UCR-EL1</strain>
    </source>
</reference>
<evidence type="ECO:0000256" key="4">
    <source>
        <dbReference type="ARBA" id="ARBA00022853"/>
    </source>
</evidence>
<dbReference type="GO" id="GO:0006281">
    <property type="term" value="P:DNA repair"/>
    <property type="evidence" value="ECO:0007669"/>
    <property type="project" value="UniProtKB-UniRule"/>
</dbReference>
<evidence type="ECO:0000256" key="10">
    <source>
        <dbReference type="SAM" id="Coils"/>
    </source>
</evidence>
<dbReference type="InterPro" id="IPR015418">
    <property type="entry name" value="Eaf6"/>
</dbReference>
<feature type="compositionally biased region" description="Gly residues" evidence="11">
    <location>
        <begin position="117"/>
        <end position="131"/>
    </location>
</feature>
<evidence type="ECO:0000256" key="9">
    <source>
        <dbReference type="RuleBase" id="RU368022"/>
    </source>
</evidence>
<keyword evidence="7 9" id="KW-0804">Transcription</keyword>